<feature type="region of interest" description="Disordered" evidence="1">
    <location>
        <begin position="347"/>
        <end position="378"/>
    </location>
</feature>
<evidence type="ECO:0000313" key="2">
    <source>
        <dbReference type="EMBL" id="KAF9993759.1"/>
    </source>
</evidence>
<sequence>TKIGGSLGKSNPAGYPLASQKQKRRQSESNKFEKRTSDSDFQDTAAALEDLEKEIGALKSKEIALPTGDDILLVSDTSSPTQYYDSEQTRYALRAFLLGGNREFEEMIEYGFPSDLFPDSDSKSRTATASDPLPEMNCHYLTLRITLTPWHARADESKLYGPVTDATENQTQLKTMVNKFFTRTPGAATGSSSGTSTPVSMSSPPPSQRARMLGGSRRPSEQSVTTRSNRSSAEHTTSTESARATPISHPDSERETVDLSRTSIRSDDRSPERYGSGRARSRTDASAYPISTKPTTRFPAAAGNNSGRSALLPPSSMRTQSPLPRKGSLSVLSVPIKYSQELRPQTFHDRGLMGNNGTVIPPFRRDGSSPAIFSNPPS</sequence>
<feature type="non-terminal residue" evidence="2">
    <location>
        <position position="378"/>
    </location>
</feature>
<feature type="compositionally biased region" description="Low complexity" evidence="1">
    <location>
        <begin position="183"/>
        <end position="202"/>
    </location>
</feature>
<evidence type="ECO:0000313" key="3">
    <source>
        <dbReference type="Proteomes" id="UP000703661"/>
    </source>
</evidence>
<comment type="caution">
    <text evidence="2">The sequence shown here is derived from an EMBL/GenBank/DDBJ whole genome shotgun (WGS) entry which is preliminary data.</text>
</comment>
<accession>A0A9P6MDZ9</accession>
<evidence type="ECO:0000256" key="1">
    <source>
        <dbReference type="SAM" id="MobiDB-lite"/>
    </source>
</evidence>
<feature type="compositionally biased region" description="Low complexity" evidence="1">
    <location>
        <begin position="230"/>
        <end position="245"/>
    </location>
</feature>
<organism evidence="2 3">
    <name type="scientific">Entomortierella chlamydospora</name>
    <dbReference type="NCBI Taxonomy" id="101097"/>
    <lineage>
        <taxon>Eukaryota</taxon>
        <taxon>Fungi</taxon>
        <taxon>Fungi incertae sedis</taxon>
        <taxon>Mucoromycota</taxon>
        <taxon>Mortierellomycotina</taxon>
        <taxon>Mortierellomycetes</taxon>
        <taxon>Mortierellales</taxon>
        <taxon>Mortierellaceae</taxon>
        <taxon>Entomortierella</taxon>
    </lineage>
</organism>
<dbReference type="AlphaFoldDB" id="A0A9P6MDZ9"/>
<feature type="region of interest" description="Disordered" evidence="1">
    <location>
        <begin position="183"/>
        <end position="327"/>
    </location>
</feature>
<feature type="region of interest" description="Disordered" evidence="1">
    <location>
        <begin position="1"/>
        <end position="42"/>
    </location>
</feature>
<feature type="compositionally biased region" description="Basic and acidic residues" evidence="1">
    <location>
        <begin position="250"/>
        <end position="272"/>
    </location>
</feature>
<proteinExistence type="predicted"/>
<dbReference type="Proteomes" id="UP000703661">
    <property type="component" value="Unassembled WGS sequence"/>
</dbReference>
<feature type="non-terminal residue" evidence="2">
    <location>
        <position position="1"/>
    </location>
</feature>
<dbReference type="EMBL" id="JAAAID010004244">
    <property type="protein sequence ID" value="KAF9993759.1"/>
    <property type="molecule type" value="Genomic_DNA"/>
</dbReference>
<reference evidence="2" key="1">
    <citation type="journal article" date="2020" name="Fungal Divers.">
        <title>Resolving the Mortierellaceae phylogeny through synthesis of multi-gene phylogenetics and phylogenomics.</title>
        <authorList>
            <person name="Vandepol N."/>
            <person name="Liber J."/>
            <person name="Desiro A."/>
            <person name="Na H."/>
            <person name="Kennedy M."/>
            <person name="Barry K."/>
            <person name="Grigoriev I.V."/>
            <person name="Miller A.N."/>
            <person name="O'Donnell K."/>
            <person name="Stajich J.E."/>
            <person name="Bonito G."/>
        </authorList>
    </citation>
    <scope>NUCLEOTIDE SEQUENCE</scope>
    <source>
        <strain evidence="2">NRRL 2769</strain>
    </source>
</reference>
<name>A0A9P6MDZ9_9FUNG</name>
<gene>
    <name evidence="2" type="ORF">BGZ80_008042</name>
</gene>
<protein>
    <submittedName>
        <fullName evidence="2">Uncharacterized protein</fullName>
    </submittedName>
</protein>
<feature type="compositionally biased region" description="Basic and acidic residues" evidence="1">
    <location>
        <begin position="25"/>
        <end position="38"/>
    </location>
</feature>
<keyword evidence="3" id="KW-1185">Reference proteome</keyword>